<evidence type="ECO:0000259" key="12">
    <source>
        <dbReference type="Pfam" id="PF08543"/>
    </source>
</evidence>
<evidence type="ECO:0000256" key="8">
    <source>
        <dbReference type="ARBA" id="ARBA00022977"/>
    </source>
</evidence>
<dbReference type="InterPro" id="IPR029056">
    <property type="entry name" value="Ribokinase-like"/>
</dbReference>
<evidence type="ECO:0000256" key="6">
    <source>
        <dbReference type="ARBA" id="ARBA00012963"/>
    </source>
</evidence>
<evidence type="ECO:0000256" key="5">
    <source>
        <dbReference type="ARBA" id="ARBA00012135"/>
    </source>
</evidence>
<comment type="pathway">
    <text evidence="9">Cofactor biosynthesis; thiamine diphosphate biosynthesis; 4-amino-2-methyl-5-diphosphomethylpyrimidine from 5-amino-1-(5-phospho-D-ribosyl)imidazole: step 2/3.</text>
</comment>
<reference evidence="13" key="1">
    <citation type="journal article" date="2022" name="Int. J. Syst. Evol. Microbiol.">
        <title>A novel species of lactic acid bacteria, Ligilactobacillus pabuli sp. nov., isolated from alfalfa silage.</title>
        <authorList>
            <person name="Tohno M."/>
            <person name="Tanizawa Y."/>
            <person name="Sawada H."/>
            <person name="Sakamoto M."/>
            <person name="Ohkuma M."/>
            <person name="Kobayashi H."/>
        </authorList>
    </citation>
    <scope>NUCLEOTIDE SEQUENCE</scope>
    <source>
        <strain evidence="13">AF129</strain>
    </source>
</reference>
<dbReference type="Proteomes" id="UP001055149">
    <property type="component" value="Unassembled WGS sequence"/>
</dbReference>
<evidence type="ECO:0000313" key="13">
    <source>
        <dbReference type="EMBL" id="GKS81101.1"/>
    </source>
</evidence>
<protein>
    <recommendedName>
        <fullName evidence="7">Hydroxymethylpyrimidine/phosphomethylpyrimidine kinase</fullName>
        <ecNumber evidence="5">2.7.1.49</ecNumber>
        <ecNumber evidence="6">2.7.4.7</ecNumber>
    </recommendedName>
    <alternativeName>
        <fullName evidence="10">Hydroxymethylpyrimidine kinase</fullName>
    </alternativeName>
    <alternativeName>
        <fullName evidence="11">Hydroxymethylpyrimidine phosphate kinase</fullName>
    </alternativeName>
</protein>
<dbReference type="InterPro" id="IPR004399">
    <property type="entry name" value="HMP/HMP-P_kinase_dom"/>
</dbReference>
<keyword evidence="8" id="KW-0784">Thiamine biosynthesis</keyword>
<dbReference type="EC" id="2.7.1.49" evidence="5"/>
<dbReference type="EMBL" id="BQXH01000005">
    <property type="protein sequence ID" value="GKS81101.1"/>
    <property type="molecule type" value="Genomic_DNA"/>
</dbReference>
<keyword evidence="13" id="KW-0418">Kinase</keyword>
<keyword evidence="13" id="KW-0808">Transferase</keyword>
<dbReference type="NCBIfam" id="TIGR00097">
    <property type="entry name" value="HMP-P_kinase"/>
    <property type="match status" value="1"/>
</dbReference>
<name>A0ABQ5JK42_9LACO</name>
<dbReference type="PANTHER" id="PTHR20858">
    <property type="entry name" value="PHOSPHOMETHYLPYRIMIDINE KINASE"/>
    <property type="match status" value="1"/>
</dbReference>
<feature type="domain" description="Pyridoxamine kinase/Phosphomethylpyrimidine kinase" evidence="12">
    <location>
        <begin position="15"/>
        <end position="262"/>
    </location>
</feature>
<proteinExistence type="inferred from homology"/>
<comment type="caution">
    <text evidence="13">The sequence shown here is derived from an EMBL/GenBank/DDBJ whole genome shotgun (WGS) entry which is preliminary data.</text>
</comment>
<evidence type="ECO:0000256" key="3">
    <source>
        <dbReference type="ARBA" id="ARBA00004769"/>
    </source>
</evidence>
<evidence type="ECO:0000256" key="11">
    <source>
        <dbReference type="ARBA" id="ARBA00043176"/>
    </source>
</evidence>
<evidence type="ECO:0000256" key="9">
    <source>
        <dbReference type="ARBA" id="ARBA00037917"/>
    </source>
</evidence>
<evidence type="ECO:0000313" key="14">
    <source>
        <dbReference type="Proteomes" id="UP001055149"/>
    </source>
</evidence>
<evidence type="ECO:0000256" key="10">
    <source>
        <dbReference type="ARBA" id="ARBA00042102"/>
    </source>
</evidence>
<gene>
    <name evidence="13" type="primary">thiD_1</name>
    <name evidence="13" type="ORF">LPAF129_07860</name>
</gene>
<sequence length="270" mass="29032">MVNQFPQVLTIAGSDSDGSAGLQADMNTFQRCGVYGMSVLTAAVAGNSYGIFASHPMPLDFINQQFKVLTDDFVIKACKTGMLTDTATIKTVADNYRQYDLGPLVLDPVIITKHGDMLLEEDAFETLKSELIPQATVLTPNYYEAVKLTGTEIDSPADALQAAHILQKMGAKNVMVKGRHTSTTQAEVTDTVLLEDGTSFTLSAPYINTTHINGTGDLLSACIAAEIAKGTSIEAAIRQAKKFVTAAIADELFVGHKYGPVNHLTDYNFD</sequence>
<dbReference type="Gene3D" id="3.40.1190.20">
    <property type="match status" value="1"/>
</dbReference>
<organism evidence="13 14">
    <name type="scientific">Ligilactobacillus pabuli</name>
    <dbReference type="NCBI Taxonomy" id="2886039"/>
    <lineage>
        <taxon>Bacteria</taxon>
        <taxon>Bacillati</taxon>
        <taxon>Bacillota</taxon>
        <taxon>Bacilli</taxon>
        <taxon>Lactobacillales</taxon>
        <taxon>Lactobacillaceae</taxon>
        <taxon>Ligilactobacillus</taxon>
    </lineage>
</organism>
<evidence type="ECO:0000256" key="4">
    <source>
        <dbReference type="ARBA" id="ARBA00009879"/>
    </source>
</evidence>
<keyword evidence="14" id="KW-1185">Reference proteome</keyword>
<accession>A0ABQ5JK42</accession>
<dbReference type="InterPro" id="IPR013749">
    <property type="entry name" value="PM/HMP-P_kinase-1"/>
</dbReference>
<evidence type="ECO:0000256" key="1">
    <source>
        <dbReference type="ARBA" id="ARBA00000151"/>
    </source>
</evidence>
<dbReference type="PANTHER" id="PTHR20858:SF17">
    <property type="entry name" value="HYDROXYMETHYLPYRIMIDINE_PHOSPHOMETHYLPYRIMIDINE KINASE THI20-RELATED"/>
    <property type="match status" value="1"/>
</dbReference>
<dbReference type="SUPFAM" id="SSF53613">
    <property type="entry name" value="Ribokinase-like"/>
    <property type="match status" value="1"/>
</dbReference>
<dbReference type="GO" id="GO:0016301">
    <property type="term" value="F:kinase activity"/>
    <property type="evidence" value="ECO:0007669"/>
    <property type="project" value="UniProtKB-KW"/>
</dbReference>
<comment type="similarity">
    <text evidence="4">Belongs to the ThiD family.</text>
</comment>
<dbReference type="EC" id="2.7.4.7" evidence="6"/>
<evidence type="ECO:0000256" key="2">
    <source>
        <dbReference type="ARBA" id="ARBA00000565"/>
    </source>
</evidence>
<evidence type="ECO:0000256" key="7">
    <source>
        <dbReference type="ARBA" id="ARBA00019161"/>
    </source>
</evidence>
<dbReference type="CDD" id="cd01169">
    <property type="entry name" value="HMPP_kinase"/>
    <property type="match status" value="1"/>
</dbReference>
<comment type="pathway">
    <text evidence="3">Cofactor biosynthesis; thiamine diphosphate biosynthesis; 4-amino-2-methyl-5-diphosphomethylpyrimidine from 5-amino-1-(5-phospho-D-ribosyl)imidazole: step 3/3.</text>
</comment>
<dbReference type="Pfam" id="PF08543">
    <property type="entry name" value="Phos_pyr_kin"/>
    <property type="match status" value="1"/>
</dbReference>
<comment type="catalytic activity">
    <reaction evidence="2">
        <text>4-amino-2-methyl-5-(phosphooxymethyl)pyrimidine + ATP = 4-amino-2-methyl-5-(diphosphooxymethyl)pyrimidine + ADP</text>
        <dbReference type="Rhea" id="RHEA:19893"/>
        <dbReference type="ChEBI" id="CHEBI:30616"/>
        <dbReference type="ChEBI" id="CHEBI:57841"/>
        <dbReference type="ChEBI" id="CHEBI:58354"/>
        <dbReference type="ChEBI" id="CHEBI:456216"/>
        <dbReference type="EC" id="2.7.4.7"/>
    </reaction>
</comment>
<dbReference type="RefSeq" id="WP_244054863.1">
    <property type="nucleotide sequence ID" value="NZ_BQXH01000005.1"/>
</dbReference>
<comment type="catalytic activity">
    <reaction evidence="1">
        <text>4-amino-5-hydroxymethyl-2-methylpyrimidine + ATP = 4-amino-2-methyl-5-(phosphooxymethyl)pyrimidine + ADP + H(+)</text>
        <dbReference type="Rhea" id="RHEA:23096"/>
        <dbReference type="ChEBI" id="CHEBI:15378"/>
        <dbReference type="ChEBI" id="CHEBI:16892"/>
        <dbReference type="ChEBI" id="CHEBI:30616"/>
        <dbReference type="ChEBI" id="CHEBI:58354"/>
        <dbReference type="ChEBI" id="CHEBI:456216"/>
        <dbReference type="EC" id="2.7.1.49"/>
    </reaction>
</comment>